<dbReference type="InterPro" id="IPR008620">
    <property type="entry name" value="FixH"/>
</dbReference>
<keyword evidence="1" id="KW-1133">Transmembrane helix</keyword>
<dbReference type="Proteomes" id="UP001143486">
    <property type="component" value="Unassembled WGS sequence"/>
</dbReference>
<dbReference type="RefSeq" id="WP_271187790.1">
    <property type="nucleotide sequence ID" value="NZ_BSFE01000010.1"/>
</dbReference>
<gene>
    <name evidence="2" type="primary">fixH</name>
    <name evidence="2" type="ORF">GCM10017621_29460</name>
</gene>
<dbReference type="Pfam" id="PF05751">
    <property type="entry name" value="FixH"/>
    <property type="match status" value="1"/>
</dbReference>
<comment type="caution">
    <text evidence="2">The sequence shown here is derived from an EMBL/GenBank/DDBJ whole genome shotgun (WGS) entry which is preliminary data.</text>
</comment>
<keyword evidence="1" id="KW-0472">Membrane</keyword>
<evidence type="ECO:0000313" key="2">
    <source>
        <dbReference type="EMBL" id="GLK53438.1"/>
    </source>
</evidence>
<evidence type="ECO:0000313" key="3">
    <source>
        <dbReference type="Proteomes" id="UP001143486"/>
    </source>
</evidence>
<evidence type="ECO:0000256" key="1">
    <source>
        <dbReference type="SAM" id="Phobius"/>
    </source>
</evidence>
<keyword evidence="3" id="KW-1185">Reference proteome</keyword>
<sequence length="156" mass="17383">MKSFLNPVRGWHVLVLIVLFFSVTIGVNATFITLAMRTHPGEDVPRSYYQGLNYNETLARRHEQAELGWSARVNVVDGELLVEVSDADGAPVPGLLLTGAMNHPTNTSRDCPLEFLEGRAGLYRAALPCTEAGQWHLRARNNGDAPFEMEHALWLR</sequence>
<protein>
    <submittedName>
        <fullName evidence="2">Ferredoxin</fullName>
    </submittedName>
</protein>
<reference evidence="2" key="2">
    <citation type="submission" date="2023-01" db="EMBL/GenBank/DDBJ databases">
        <authorList>
            <person name="Sun Q."/>
            <person name="Evtushenko L."/>
        </authorList>
    </citation>
    <scope>NUCLEOTIDE SEQUENCE</scope>
    <source>
        <strain evidence="2">VKM B-1513</strain>
    </source>
</reference>
<proteinExistence type="predicted"/>
<dbReference type="AlphaFoldDB" id="A0A9W6INU0"/>
<keyword evidence="1" id="KW-0812">Transmembrane</keyword>
<accession>A0A9W6INU0</accession>
<reference evidence="2" key="1">
    <citation type="journal article" date="2014" name="Int. J. Syst. Evol. Microbiol.">
        <title>Complete genome sequence of Corynebacterium casei LMG S-19264T (=DSM 44701T), isolated from a smear-ripened cheese.</title>
        <authorList>
            <consortium name="US DOE Joint Genome Institute (JGI-PGF)"/>
            <person name="Walter F."/>
            <person name="Albersmeier A."/>
            <person name="Kalinowski J."/>
            <person name="Ruckert C."/>
        </authorList>
    </citation>
    <scope>NUCLEOTIDE SEQUENCE</scope>
    <source>
        <strain evidence="2">VKM B-1513</strain>
    </source>
</reference>
<feature type="transmembrane region" description="Helical" evidence="1">
    <location>
        <begin position="12"/>
        <end position="36"/>
    </location>
</feature>
<organism evidence="2 3">
    <name type="scientific">Maricaulis virginensis</name>
    <dbReference type="NCBI Taxonomy" id="144022"/>
    <lineage>
        <taxon>Bacteria</taxon>
        <taxon>Pseudomonadati</taxon>
        <taxon>Pseudomonadota</taxon>
        <taxon>Alphaproteobacteria</taxon>
        <taxon>Maricaulales</taxon>
        <taxon>Maricaulaceae</taxon>
        <taxon>Maricaulis</taxon>
    </lineage>
</organism>
<dbReference type="EMBL" id="BSFE01000010">
    <property type="protein sequence ID" value="GLK53438.1"/>
    <property type="molecule type" value="Genomic_DNA"/>
</dbReference>
<name>A0A9W6INU0_9PROT</name>